<evidence type="ECO:0000313" key="2">
    <source>
        <dbReference type="EMBL" id="CAB5385775.1"/>
    </source>
</evidence>
<comment type="caution">
    <text evidence="2">The sequence shown here is derived from an EMBL/GenBank/DDBJ whole genome shotgun (WGS) entry which is preliminary data.</text>
</comment>
<feature type="coiled-coil region" evidence="1">
    <location>
        <begin position="68"/>
        <end position="132"/>
    </location>
</feature>
<dbReference type="AlphaFoldDB" id="A0A916EG67"/>
<dbReference type="EMBL" id="CAGKOT010000054">
    <property type="protein sequence ID" value="CAB5385775.1"/>
    <property type="molecule type" value="Genomic_DNA"/>
</dbReference>
<proteinExistence type="predicted"/>
<protein>
    <submittedName>
        <fullName evidence="2">Uncharacterized protein</fullName>
    </submittedName>
</protein>
<sequence>MNLFIGLLNIAIDDYNKEEEYLLQKAQIIMEIELFYMLPWQRNKKEWFPDWIYYDIPITKILVLTDDNNKLEKKIDRIMKYIEIEQDNKLEKQIEQTKEELVQQNTELKQQMDKLKQQMENITELLLKRSENL</sequence>
<organism evidence="2 3">
    <name type="scientific">Rhizophagus irregularis</name>
    <dbReference type="NCBI Taxonomy" id="588596"/>
    <lineage>
        <taxon>Eukaryota</taxon>
        <taxon>Fungi</taxon>
        <taxon>Fungi incertae sedis</taxon>
        <taxon>Mucoromycota</taxon>
        <taxon>Glomeromycotina</taxon>
        <taxon>Glomeromycetes</taxon>
        <taxon>Glomerales</taxon>
        <taxon>Glomeraceae</taxon>
        <taxon>Rhizophagus</taxon>
    </lineage>
</organism>
<accession>A0A916EG67</accession>
<name>A0A916EG67_9GLOM</name>
<evidence type="ECO:0000256" key="1">
    <source>
        <dbReference type="SAM" id="Coils"/>
    </source>
</evidence>
<dbReference type="OrthoDB" id="2330027at2759"/>
<gene>
    <name evidence="2" type="ORF">CHRIB12_LOCUS19412</name>
</gene>
<dbReference type="Proteomes" id="UP000684084">
    <property type="component" value="Unassembled WGS sequence"/>
</dbReference>
<reference evidence="2" key="1">
    <citation type="submission" date="2020-05" db="EMBL/GenBank/DDBJ databases">
        <authorList>
            <person name="Rincon C."/>
            <person name="Sanders R I."/>
            <person name="Robbins C."/>
            <person name="Chaturvedi A."/>
        </authorList>
    </citation>
    <scope>NUCLEOTIDE SEQUENCE</scope>
    <source>
        <strain evidence="2">CHB12</strain>
    </source>
</reference>
<evidence type="ECO:0000313" key="3">
    <source>
        <dbReference type="Proteomes" id="UP000684084"/>
    </source>
</evidence>
<dbReference type="VEuPathDB" id="FungiDB:RhiirFUN_011397"/>
<keyword evidence="1" id="KW-0175">Coiled coil</keyword>